<evidence type="ECO:0000313" key="2">
    <source>
        <dbReference type="EMBL" id="KAL0904537.1"/>
    </source>
</evidence>
<accession>A0ABD0TXV3</accession>
<dbReference type="EMBL" id="JANQDX010000019">
    <property type="protein sequence ID" value="KAL0904537.1"/>
    <property type="molecule type" value="Genomic_DNA"/>
</dbReference>
<comment type="caution">
    <text evidence="2">The sequence shown here is derived from an EMBL/GenBank/DDBJ whole genome shotgun (WGS) entry which is preliminary data.</text>
</comment>
<gene>
    <name evidence="2" type="ORF">M5K25_026662</name>
</gene>
<organism evidence="2 3">
    <name type="scientific">Dendrobium thyrsiflorum</name>
    <name type="common">Pinecone-like raceme dendrobium</name>
    <name type="synonym">Orchid</name>
    <dbReference type="NCBI Taxonomy" id="117978"/>
    <lineage>
        <taxon>Eukaryota</taxon>
        <taxon>Viridiplantae</taxon>
        <taxon>Streptophyta</taxon>
        <taxon>Embryophyta</taxon>
        <taxon>Tracheophyta</taxon>
        <taxon>Spermatophyta</taxon>
        <taxon>Magnoliopsida</taxon>
        <taxon>Liliopsida</taxon>
        <taxon>Asparagales</taxon>
        <taxon>Orchidaceae</taxon>
        <taxon>Epidendroideae</taxon>
        <taxon>Malaxideae</taxon>
        <taxon>Dendrobiinae</taxon>
        <taxon>Dendrobium</taxon>
    </lineage>
</organism>
<name>A0ABD0TXV3_DENTH</name>
<feature type="transmembrane region" description="Helical" evidence="1">
    <location>
        <begin position="87"/>
        <end position="108"/>
    </location>
</feature>
<evidence type="ECO:0000313" key="3">
    <source>
        <dbReference type="Proteomes" id="UP001552299"/>
    </source>
</evidence>
<protein>
    <submittedName>
        <fullName evidence="2">Uncharacterized protein</fullName>
    </submittedName>
</protein>
<dbReference type="Proteomes" id="UP001552299">
    <property type="component" value="Unassembled WGS sequence"/>
</dbReference>
<keyword evidence="1" id="KW-1133">Transmembrane helix</keyword>
<feature type="transmembrane region" description="Helical" evidence="1">
    <location>
        <begin position="115"/>
        <end position="136"/>
    </location>
</feature>
<sequence>MAGFIPESRECQPNFRDLLRNFDGAEVYEQNLRRFGRLFDIYEILFGGSFFLGRTKFCLAAYGSSCYWEMLELLLRRFLQDLGWKEFFSFIMLQSWLNVFAIDCALLNGNCPGMFCCWLCIAYWLLVMSALSWHIVLQDCSPFLCFFLLLLDPDSIGLFD</sequence>
<dbReference type="AlphaFoldDB" id="A0ABD0TXV3"/>
<evidence type="ECO:0000256" key="1">
    <source>
        <dbReference type="SAM" id="Phobius"/>
    </source>
</evidence>
<keyword evidence="3" id="KW-1185">Reference proteome</keyword>
<keyword evidence="1" id="KW-0812">Transmembrane</keyword>
<proteinExistence type="predicted"/>
<reference evidence="2 3" key="1">
    <citation type="journal article" date="2024" name="Plant Biotechnol. J.">
        <title>Dendrobium thyrsiflorum genome and its molecular insights into genes involved in important horticultural traits.</title>
        <authorList>
            <person name="Chen B."/>
            <person name="Wang J.Y."/>
            <person name="Zheng P.J."/>
            <person name="Li K.L."/>
            <person name="Liang Y.M."/>
            <person name="Chen X.F."/>
            <person name="Zhang C."/>
            <person name="Zhao X."/>
            <person name="He X."/>
            <person name="Zhang G.Q."/>
            <person name="Liu Z.J."/>
            <person name="Xu Q."/>
        </authorList>
    </citation>
    <scope>NUCLEOTIDE SEQUENCE [LARGE SCALE GENOMIC DNA]</scope>
    <source>
        <strain evidence="2">GZMU011</strain>
    </source>
</reference>
<keyword evidence="1" id="KW-0472">Membrane</keyword>